<proteinExistence type="predicted"/>
<feature type="domain" description="PafC HTH" evidence="2">
    <location>
        <begin position="15"/>
        <end position="132"/>
    </location>
</feature>
<accession>A0A1I2T888</accession>
<dbReference type="Pfam" id="PF19187">
    <property type="entry name" value="HTH_PafC"/>
    <property type="match status" value="1"/>
</dbReference>
<dbReference type="Proteomes" id="UP000533017">
    <property type="component" value="Unassembled WGS sequence"/>
</dbReference>
<feature type="domain" description="WCX" evidence="3">
    <location>
        <begin position="255"/>
        <end position="325"/>
    </location>
</feature>
<reference evidence="4 7" key="2">
    <citation type="submission" date="2020-07" db="EMBL/GenBank/DDBJ databases">
        <title>Sequencing the genomes of 1000 actinobacteria strains.</title>
        <authorList>
            <person name="Klenk H.-P."/>
        </authorList>
    </citation>
    <scope>NUCLEOTIDE SEQUENCE [LARGE SCALE GENOMIC DNA]</scope>
    <source>
        <strain evidence="4 7">DSM 45117</strain>
    </source>
</reference>
<dbReference type="Proteomes" id="UP000199052">
    <property type="component" value="Unassembled WGS sequence"/>
</dbReference>
<dbReference type="InterPro" id="IPR043839">
    <property type="entry name" value="PafC_HTH"/>
</dbReference>
<feature type="domain" description="WYL" evidence="1">
    <location>
        <begin position="159"/>
        <end position="225"/>
    </location>
</feature>
<evidence type="ECO:0000259" key="2">
    <source>
        <dbReference type="Pfam" id="PF19187"/>
    </source>
</evidence>
<reference evidence="5 6" key="1">
    <citation type="submission" date="2016-10" db="EMBL/GenBank/DDBJ databases">
        <authorList>
            <person name="de Groot N.N."/>
        </authorList>
    </citation>
    <scope>NUCLEOTIDE SEQUENCE [LARGE SCALE GENOMIC DNA]</scope>
    <source>
        <strain evidence="5 6">CPCC 202808</strain>
    </source>
</reference>
<dbReference type="InterPro" id="IPR051534">
    <property type="entry name" value="CBASS_pafABC_assoc_protein"/>
</dbReference>
<dbReference type="PIRSF" id="PIRSF016838">
    <property type="entry name" value="PafC"/>
    <property type="match status" value="1"/>
</dbReference>
<dbReference type="EMBL" id="JACBZA010000001">
    <property type="protein sequence ID" value="NYH82900.1"/>
    <property type="molecule type" value="Genomic_DNA"/>
</dbReference>
<dbReference type="PANTHER" id="PTHR34580">
    <property type="match status" value="1"/>
</dbReference>
<evidence type="ECO:0000313" key="6">
    <source>
        <dbReference type="Proteomes" id="UP000199052"/>
    </source>
</evidence>
<dbReference type="InterPro" id="IPR057727">
    <property type="entry name" value="WCX_dom"/>
</dbReference>
<dbReference type="AlphaFoldDB" id="A0A1I2T888"/>
<sequence>MAEVARTAGPGGAKEQVRRLLALLPYLLAHPGARVADVARTFHITEKQLVSDLGVLWFCGLPGMMPGDYIEVDMDAVEGEGVIHVSNAEFLARPLRLTADEALGLLVALRTLRESGGQAERALLDPVIERLEKAAEQVDAGLDKVAVRVDAAEDPKVRQTLQDALARGRRVHLRYWVPYRDETTERDVDPMRLLQAEGWTYLEGWCHRAEDVRLFRLDRVSDVQVLDEPAAPPPQARPRDLSEGLFRSSPDYPVATLELEPSAAWVAEYYPCEQVTELRDGSLRVRLRVADPRWLRRLALRLGGGARVVEPPELAEAVRQDAVDALAAYETTDPAGAGGVADVADSRPGMR</sequence>
<evidence type="ECO:0000313" key="4">
    <source>
        <dbReference type="EMBL" id="NYH82900.1"/>
    </source>
</evidence>
<dbReference type="PANTHER" id="PTHR34580:SF1">
    <property type="entry name" value="PROTEIN PAFC"/>
    <property type="match status" value="1"/>
</dbReference>
<dbReference type="EMBL" id="FOOI01000007">
    <property type="protein sequence ID" value="SFG58766.1"/>
    <property type="molecule type" value="Genomic_DNA"/>
</dbReference>
<dbReference type="OrthoDB" id="5174471at2"/>
<evidence type="ECO:0000313" key="7">
    <source>
        <dbReference type="Proteomes" id="UP000533017"/>
    </source>
</evidence>
<name>A0A1I2T888_9ACTN</name>
<dbReference type="Pfam" id="PF25583">
    <property type="entry name" value="WCX"/>
    <property type="match status" value="1"/>
</dbReference>
<keyword evidence="5" id="KW-0647">Proteasome</keyword>
<evidence type="ECO:0000259" key="3">
    <source>
        <dbReference type="Pfam" id="PF25583"/>
    </source>
</evidence>
<keyword evidence="7" id="KW-1185">Reference proteome</keyword>
<evidence type="ECO:0000313" key="5">
    <source>
        <dbReference type="EMBL" id="SFG58766.1"/>
    </source>
</evidence>
<dbReference type="STRING" id="504797.SAMN05421678_1078"/>
<dbReference type="InterPro" id="IPR026881">
    <property type="entry name" value="WYL_dom"/>
</dbReference>
<dbReference type="Pfam" id="PF13280">
    <property type="entry name" value="WYL"/>
    <property type="match status" value="1"/>
</dbReference>
<protein>
    <submittedName>
        <fullName evidence="5">Proteasome accessory factor C</fullName>
    </submittedName>
</protein>
<dbReference type="GO" id="GO:0000502">
    <property type="term" value="C:proteasome complex"/>
    <property type="evidence" value="ECO:0007669"/>
    <property type="project" value="UniProtKB-KW"/>
</dbReference>
<dbReference type="InterPro" id="IPR028349">
    <property type="entry name" value="PafC-like"/>
</dbReference>
<dbReference type="PROSITE" id="PS52050">
    <property type="entry name" value="WYL"/>
    <property type="match status" value="1"/>
</dbReference>
<evidence type="ECO:0000259" key="1">
    <source>
        <dbReference type="Pfam" id="PF13280"/>
    </source>
</evidence>
<organism evidence="5 6">
    <name type="scientific">Actinopolymorpha cephalotaxi</name>
    <dbReference type="NCBI Taxonomy" id="504797"/>
    <lineage>
        <taxon>Bacteria</taxon>
        <taxon>Bacillati</taxon>
        <taxon>Actinomycetota</taxon>
        <taxon>Actinomycetes</taxon>
        <taxon>Propionibacteriales</taxon>
        <taxon>Actinopolymorphaceae</taxon>
        <taxon>Actinopolymorpha</taxon>
    </lineage>
</organism>
<gene>
    <name evidence="4" type="ORF">FHR37_001751</name>
    <name evidence="5" type="ORF">SAMN05421678_1078</name>
</gene>
<dbReference type="RefSeq" id="WP_092883538.1">
    <property type="nucleotide sequence ID" value="NZ_FOOI01000007.1"/>
</dbReference>